<feature type="binding site" evidence="8">
    <location>
        <position position="90"/>
    </location>
    <ligand>
        <name>phosphoenolpyruvate</name>
        <dbReference type="ChEBI" id="CHEBI:58702"/>
    </ligand>
</feature>
<evidence type="ECO:0000256" key="8">
    <source>
        <dbReference type="HAMAP-Rule" id="MF_00210"/>
    </source>
</evidence>
<organism evidence="12 14">
    <name type="scientific">Methanohalophilus euhalobius</name>
    <dbReference type="NCBI Taxonomy" id="51203"/>
    <lineage>
        <taxon>Archaea</taxon>
        <taxon>Methanobacteriati</taxon>
        <taxon>Methanobacteriota</taxon>
        <taxon>Stenosarchaea group</taxon>
        <taxon>Methanomicrobia</taxon>
        <taxon>Methanosarcinales</taxon>
        <taxon>Methanosarcinaceae</taxon>
        <taxon>Methanohalophilus</taxon>
    </lineage>
</organism>
<dbReference type="PROSITE" id="PS00104">
    <property type="entry name" value="EPSP_SYNTHASE_1"/>
    <property type="match status" value="1"/>
</dbReference>
<feature type="binding site" evidence="8">
    <location>
        <position position="165"/>
    </location>
    <ligand>
        <name>phosphoenolpyruvate</name>
        <dbReference type="ChEBI" id="CHEBI:58702"/>
    </ligand>
</feature>
<dbReference type="GO" id="GO:0003866">
    <property type="term" value="F:3-phosphoshikimate 1-carboxyvinyltransferase activity"/>
    <property type="evidence" value="ECO:0007669"/>
    <property type="project" value="UniProtKB-UniRule"/>
</dbReference>
<dbReference type="OrthoDB" id="43788at2157"/>
<dbReference type="PROSITE" id="PS00885">
    <property type="entry name" value="EPSP_SYNTHASE_2"/>
    <property type="match status" value="1"/>
</dbReference>
<reference evidence="12" key="2">
    <citation type="submission" date="2017-09" db="EMBL/GenBank/DDBJ databases">
        <authorList>
            <person name="Ehlers B."/>
            <person name="Leendertz F.H."/>
        </authorList>
    </citation>
    <scope>NUCLEOTIDE SEQUENCE [LARGE SCALE GENOMIC DNA]</scope>
    <source>
        <strain evidence="12">WG-1MB</strain>
    </source>
</reference>
<dbReference type="EMBL" id="PVBU01000006">
    <property type="protein sequence ID" value="PQV42445.1"/>
    <property type="molecule type" value="Genomic_DNA"/>
</dbReference>
<dbReference type="GO" id="GO:0009423">
    <property type="term" value="P:chorismate biosynthetic process"/>
    <property type="evidence" value="ECO:0007669"/>
    <property type="project" value="UniProtKB-UniRule"/>
</dbReference>
<dbReference type="GO" id="GO:0008652">
    <property type="term" value="P:amino acid biosynthetic process"/>
    <property type="evidence" value="ECO:0007669"/>
    <property type="project" value="UniProtKB-KW"/>
</dbReference>
<reference evidence="14" key="1">
    <citation type="submission" date="2017-09" db="EMBL/GenBank/DDBJ databases">
        <authorList>
            <person name="Varghese N."/>
            <person name="Submissions S."/>
        </authorList>
    </citation>
    <scope>NUCLEOTIDE SEQUENCE [LARGE SCALE GENOMIC DNA]</scope>
    <source>
        <strain evidence="14">WG-1MB</strain>
    </source>
</reference>
<evidence type="ECO:0000313" key="17">
    <source>
        <dbReference type="Proteomes" id="UP000295404"/>
    </source>
</evidence>
<comment type="subunit">
    <text evidence="8">Monomer.</text>
</comment>
<dbReference type="Proteomes" id="UP000217726">
    <property type="component" value="Unassembled WGS sequence"/>
</dbReference>
<evidence type="ECO:0000256" key="7">
    <source>
        <dbReference type="ARBA" id="ARBA00044633"/>
    </source>
</evidence>
<feature type="binding site" evidence="8">
    <location>
        <position position="21"/>
    </location>
    <ligand>
        <name>3-phosphoshikimate</name>
        <dbReference type="ChEBI" id="CHEBI:145989"/>
    </ligand>
</feature>
<feature type="active site" description="Proton acceptor" evidence="8">
    <location>
        <position position="309"/>
    </location>
</feature>
<evidence type="ECO:0000256" key="5">
    <source>
        <dbReference type="ARBA" id="ARBA00022679"/>
    </source>
</evidence>
<comment type="pathway">
    <text evidence="1">Metabolic intermediate biosynthesis; chorismate biosynthesis; chorismate from D-erythrose 4-phosphate and phosphoenolpyruvate: step 6/7.</text>
</comment>
<keyword evidence="3 8" id="KW-0963">Cytoplasm</keyword>
<dbReference type="EMBL" id="SMMS01000001">
    <property type="protein sequence ID" value="TCL11448.1"/>
    <property type="molecule type" value="Genomic_DNA"/>
</dbReference>
<dbReference type="GO" id="GO:0009073">
    <property type="term" value="P:aromatic amino acid family biosynthetic process"/>
    <property type="evidence" value="ECO:0007669"/>
    <property type="project" value="UniProtKB-KW"/>
</dbReference>
<feature type="binding site" evidence="8">
    <location>
        <position position="25"/>
    </location>
    <ligand>
        <name>3-phosphoshikimate</name>
        <dbReference type="ChEBI" id="CHEBI:145989"/>
    </ligand>
</feature>
<dbReference type="EMBL" id="RJJF01000017">
    <property type="protein sequence ID" value="RNI08196.1"/>
    <property type="molecule type" value="Genomic_DNA"/>
</dbReference>
<feature type="binding site" evidence="8">
    <location>
        <position position="191"/>
    </location>
    <ligand>
        <name>3-phosphoshikimate</name>
        <dbReference type="ChEBI" id="CHEBI:145989"/>
    </ligand>
</feature>
<comment type="caution">
    <text evidence="8">Lacks conserved residue(s) required for the propagation of feature annotation.</text>
</comment>
<dbReference type="Proteomes" id="UP000251060">
    <property type="component" value="Unassembled WGS sequence"/>
</dbReference>
<evidence type="ECO:0000313" key="16">
    <source>
        <dbReference type="Proteomes" id="UP000273978"/>
    </source>
</evidence>
<dbReference type="PANTHER" id="PTHR21090">
    <property type="entry name" value="AROM/DEHYDROQUINATE SYNTHASE"/>
    <property type="match status" value="1"/>
</dbReference>
<dbReference type="NCBIfam" id="TIGR01356">
    <property type="entry name" value="aroA"/>
    <property type="match status" value="1"/>
</dbReference>
<dbReference type="FunFam" id="3.65.10.10:FF:000012">
    <property type="entry name" value="Pentafunctional AROM polypeptide"/>
    <property type="match status" value="1"/>
</dbReference>
<dbReference type="GO" id="GO:0005737">
    <property type="term" value="C:cytoplasm"/>
    <property type="evidence" value="ECO:0007669"/>
    <property type="project" value="UniProtKB-SubCell"/>
</dbReference>
<feature type="binding site" evidence="8">
    <location>
        <position position="309"/>
    </location>
    <ligand>
        <name>3-phosphoshikimate</name>
        <dbReference type="ChEBI" id="CHEBI:145989"/>
    </ligand>
</feature>
<feature type="binding site" evidence="8">
    <location>
        <position position="118"/>
    </location>
    <ligand>
        <name>phosphoenolpyruvate</name>
        <dbReference type="ChEBI" id="CHEBI:58702"/>
    </ligand>
</feature>
<gene>
    <name evidence="8 11" type="primary">aroA</name>
    <name evidence="10" type="ORF">B0H22_10691</name>
    <name evidence="13" type="ORF">C7960_0600</name>
    <name evidence="11" type="ORF">EDD83_07080</name>
    <name evidence="12" type="ORF">SAMN06295989_10441</name>
</gene>
<keyword evidence="5 8" id="KW-0808">Transferase</keyword>
<feature type="binding site" evidence="8">
    <location>
        <position position="20"/>
    </location>
    <ligand>
        <name>3-phosphoshikimate</name>
        <dbReference type="ChEBI" id="CHEBI:145989"/>
    </ligand>
</feature>
<name>A0A285FW61_9EURY</name>
<evidence type="ECO:0000313" key="15">
    <source>
        <dbReference type="Proteomes" id="UP000251060"/>
    </source>
</evidence>
<evidence type="ECO:0000313" key="13">
    <source>
        <dbReference type="EMBL" id="TCL11448.1"/>
    </source>
</evidence>
<dbReference type="CDD" id="cd01556">
    <property type="entry name" value="EPSP_synthase"/>
    <property type="match status" value="1"/>
</dbReference>
<dbReference type="Proteomes" id="UP000273978">
    <property type="component" value="Unassembled WGS sequence"/>
</dbReference>
<comment type="function">
    <text evidence="8">Catalyzes the transfer of the enolpyruvyl moiety of phosphoenolpyruvate (PEP) to the 5-hydroxyl of shikimate-3-phosphate (S3P) to produce enolpyruvyl shikimate-3-phosphate and inorganic phosphate.</text>
</comment>
<keyword evidence="14" id="KW-1185">Reference proteome</keyword>
<evidence type="ECO:0000313" key="11">
    <source>
        <dbReference type="EMBL" id="RNI08196.1"/>
    </source>
</evidence>
<dbReference type="EMBL" id="OBDR01000004">
    <property type="protein sequence ID" value="SNY14546.1"/>
    <property type="molecule type" value="Genomic_DNA"/>
</dbReference>
<sequence>MRVKISRTSVEGEVFAPPSKSYTHRAITIGSLSEKCVVRRPLISEDTKATIRACRMLGAQINEEKGDLFIEGVKGKPHIPEDVIDVGNSGTTLRFMTAVASLVNGVSILTGDNSLRTRPNGPLIEVLHDLGAEVISTQNNGCAPLVVKGGLKGAIAKIDGSISSQFISALLIACPLTSRSTTLSIKGELRSKPYVNLTLEIMRKAGAEIFEDNNHNIKFIIPPNQDYDLRDYLVPGDFSSASYLLAAAAMTGSRVVVKNMFPSQQGDMAIIEILKQMGAGVSWDKENGVVTVNGRDLKGVRVDAAATPDLVPTIAVLGAVAEGQTVIENAEHVRYKETDRLHAMAVELKKMGVSVKEDRDQLTIKGGKPKGGDLHGWHDHRIVMALTIAGMVAGDTTVDTAESIFISYPNFFDDVRSLGADVIVDKQ</sequence>
<dbReference type="SUPFAM" id="SSF55205">
    <property type="entry name" value="EPT/RTPC-like"/>
    <property type="match status" value="1"/>
</dbReference>
<comment type="catalytic activity">
    <reaction evidence="7">
        <text>3-phosphoshikimate + phosphoenolpyruvate = 5-O-(1-carboxyvinyl)-3-phosphoshikimate + phosphate</text>
        <dbReference type="Rhea" id="RHEA:21256"/>
        <dbReference type="ChEBI" id="CHEBI:43474"/>
        <dbReference type="ChEBI" id="CHEBI:57701"/>
        <dbReference type="ChEBI" id="CHEBI:58702"/>
        <dbReference type="ChEBI" id="CHEBI:145989"/>
        <dbReference type="EC" id="2.5.1.19"/>
    </reaction>
    <physiologicalReaction direction="left-to-right" evidence="7">
        <dbReference type="Rhea" id="RHEA:21257"/>
    </physiologicalReaction>
</comment>
<comment type="similarity">
    <text evidence="2 8">Belongs to the EPSP synthase family.</text>
</comment>
<dbReference type="InterPro" id="IPR023193">
    <property type="entry name" value="EPSP_synthase_CS"/>
</dbReference>
<dbReference type="InterPro" id="IPR006264">
    <property type="entry name" value="EPSP_synthase"/>
</dbReference>
<dbReference type="RefSeq" id="WP_096712195.1">
    <property type="nucleotide sequence ID" value="NZ_OBDR01000004.1"/>
</dbReference>
<dbReference type="PIRSF" id="PIRSF000505">
    <property type="entry name" value="EPSPS"/>
    <property type="match status" value="1"/>
</dbReference>
<feature type="binding site" evidence="8">
    <location>
        <position position="163"/>
    </location>
    <ligand>
        <name>3-phosphoshikimate</name>
        <dbReference type="ChEBI" id="CHEBI:145989"/>
    </ligand>
</feature>
<dbReference type="InterPro" id="IPR036968">
    <property type="entry name" value="Enolpyruvate_Tfrase_sf"/>
</dbReference>
<evidence type="ECO:0000256" key="6">
    <source>
        <dbReference type="ARBA" id="ARBA00023141"/>
    </source>
</evidence>
<dbReference type="InterPro" id="IPR001986">
    <property type="entry name" value="Enolpyruvate_Tfrase_dom"/>
</dbReference>
<evidence type="ECO:0000313" key="12">
    <source>
        <dbReference type="EMBL" id="SNY14546.1"/>
    </source>
</evidence>
<dbReference type="AlphaFoldDB" id="A0A285FW61"/>
<feature type="binding site" evidence="8">
    <location>
        <position position="20"/>
    </location>
    <ligand>
        <name>phosphoenolpyruvate</name>
        <dbReference type="ChEBI" id="CHEBI:58702"/>
    </ligand>
</feature>
<evidence type="ECO:0000256" key="3">
    <source>
        <dbReference type="ARBA" id="ARBA00022490"/>
    </source>
</evidence>
<dbReference type="Proteomes" id="UP000295404">
    <property type="component" value="Unassembled WGS sequence"/>
</dbReference>
<keyword evidence="4 8" id="KW-0028">Amino-acid biosynthesis</keyword>
<dbReference type="Gene3D" id="3.65.10.10">
    <property type="entry name" value="Enolpyruvate transferase domain"/>
    <property type="match status" value="2"/>
</dbReference>
<accession>A0A285FW61</accession>
<reference evidence="11 16" key="4">
    <citation type="submission" date="2018-10" db="EMBL/GenBank/DDBJ databases">
        <title>Cultivation of a novel Methanohalophilus strain from Kebrit Deep of the Red Sea and a genomic comparison of members of the genus Methanohalophilus.</title>
        <authorList>
            <person name="Guan Y."/>
            <person name="Ngugi D.K."/>
            <person name="Stingl U."/>
        </authorList>
    </citation>
    <scope>NUCLEOTIDE SEQUENCE [LARGE SCALE GENOMIC DNA]</scope>
    <source>
        <strain evidence="11 16">DSM 10369</strain>
    </source>
</reference>
<evidence type="ECO:0000256" key="2">
    <source>
        <dbReference type="ARBA" id="ARBA00009948"/>
    </source>
</evidence>
<feature type="binding site" evidence="8">
    <location>
        <position position="381"/>
    </location>
    <ligand>
        <name>phosphoenolpyruvate</name>
        <dbReference type="ChEBI" id="CHEBI:58702"/>
    </ligand>
</feature>
<evidence type="ECO:0000313" key="10">
    <source>
        <dbReference type="EMBL" id="PQV42445.1"/>
    </source>
</evidence>
<feature type="binding site" evidence="8">
    <location>
        <position position="340"/>
    </location>
    <ligand>
        <name>phosphoenolpyruvate</name>
        <dbReference type="ChEBI" id="CHEBI:58702"/>
    </ligand>
</feature>
<evidence type="ECO:0000259" key="9">
    <source>
        <dbReference type="Pfam" id="PF00275"/>
    </source>
</evidence>
<evidence type="ECO:0000256" key="1">
    <source>
        <dbReference type="ARBA" id="ARBA00004811"/>
    </source>
</evidence>
<dbReference type="HAMAP" id="MF_00210">
    <property type="entry name" value="EPSP_synth"/>
    <property type="match status" value="1"/>
</dbReference>
<feature type="binding site" evidence="8">
    <location>
        <position position="165"/>
    </location>
    <ligand>
        <name>3-phosphoshikimate</name>
        <dbReference type="ChEBI" id="CHEBI:145989"/>
    </ligand>
</feature>
<dbReference type="Pfam" id="PF00275">
    <property type="entry name" value="EPSP_synthase"/>
    <property type="match status" value="1"/>
</dbReference>
<protein>
    <recommendedName>
        <fullName evidence="8">3-phosphoshikimate 1-carboxyvinyltransferase</fullName>
        <ecNumber evidence="8">2.5.1.19</ecNumber>
    </recommendedName>
    <alternativeName>
        <fullName evidence="8">5-enolpyruvylshikimate-3-phosphate synthase</fullName>
        <shortName evidence="8">EPSP synthase</shortName>
        <shortName evidence="8">EPSPS</shortName>
    </alternativeName>
</protein>
<dbReference type="PANTHER" id="PTHR21090:SF5">
    <property type="entry name" value="PENTAFUNCTIONAL AROM POLYPEPTIDE"/>
    <property type="match status" value="1"/>
</dbReference>
<evidence type="ECO:0000256" key="4">
    <source>
        <dbReference type="ARBA" id="ARBA00022605"/>
    </source>
</evidence>
<feature type="binding site" evidence="8">
    <location>
        <position position="164"/>
    </location>
    <ligand>
        <name>3-phosphoshikimate</name>
        <dbReference type="ChEBI" id="CHEBI:145989"/>
    </ligand>
</feature>
<dbReference type="InterPro" id="IPR013792">
    <property type="entry name" value="RNA3'P_cycl/enolpyr_Trfase_a/b"/>
</dbReference>
<evidence type="ECO:0000313" key="14">
    <source>
        <dbReference type="Proteomes" id="UP000217726"/>
    </source>
</evidence>
<keyword evidence="6 8" id="KW-0057">Aromatic amino acid biosynthesis</keyword>
<reference evidence="10 15" key="3">
    <citation type="submission" date="2018-02" db="EMBL/GenBank/DDBJ databases">
        <title>Subsurface microbial communities from deep shales in Ohio and West Virginia, USA.</title>
        <authorList>
            <person name="Wrighton K."/>
        </authorList>
    </citation>
    <scope>NUCLEOTIDE SEQUENCE [LARGE SCALE GENOMIC DNA]</scope>
    <source>
        <strain evidence="10 15">DSM 10369</strain>
        <strain evidence="13 17">WG1_MB</strain>
    </source>
</reference>
<comment type="subcellular location">
    <subcellularLocation>
        <location evidence="8">Cytoplasm</location>
    </subcellularLocation>
</comment>
<dbReference type="UniPathway" id="UPA00053">
    <property type="reaction ID" value="UER00089"/>
</dbReference>
<proteinExistence type="inferred from homology"/>
<feature type="binding site" evidence="8">
    <location>
        <position position="336"/>
    </location>
    <ligand>
        <name>3-phosphoshikimate</name>
        <dbReference type="ChEBI" id="CHEBI:145989"/>
    </ligand>
</feature>
<dbReference type="EC" id="2.5.1.19" evidence="8"/>
<feature type="domain" description="Enolpyruvate transferase" evidence="9">
    <location>
        <begin position="8"/>
        <end position="414"/>
    </location>
</feature>